<evidence type="ECO:0000256" key="3">
    <source>
        <dbReference type="ARBA" id="ARBA00023239"/>
    </source>
</evidence>
<dbReference type="OrthoDB" id="142679at2157"/>
<dbReference type="STRING" id="1073996.SAMN05444271_10620"/>
<keyword evidence="3" id="KW-0456">Lyase</keyword>
<protein>
    <submittedName>
        <fullName evidence="5">2-dehydro-3-deoxyglucarate aldolase</fullName>
    </submittedName>
</protein>
<dbReference type="InterPro" id="IPR050251">
    <property type="entry name" value="HpcH-HpaI_aldolase"/>
</dbReference>
<evidence type="ECO:0000259" key="4">
    <source>
        <dbReference type="Pfam" id="PF03328"/>
    </source>
</evidence>
<dbReference type="GO" id="GO:0046872">
    <property type="term" value="F:metal ion binding"/>
    <property type="evidence" value="ECO:0007669"/>
    <property type="project" value="UniProtKB-KW"/>
</dbReference>
<feature type="domain" description="HpcH/HpaI aldolase/citrate lyase" evidence="4">
    <location>
        <begin position="25"/>
        <end position="247"/>
    </location>
</feature>
<evidence type="ECO:0000256" key="1">
    <source>
        <dbReference type="ARBA" id="ARBA00005568"/>
    </source>
</evidence>
<name>A0A1H6T338_9EURY</name>
<sequence>MRTQNSFRRAIENDETVFGAACATFSPTVIETLGNIGLDFVWLDFEHGGPSPYDSTVFEELTRAAEAGDIELLVRIPKPEPALVRKVLDAGVRTILIPRIETADDLRPAVEAAFFGYDGDVGDRGVGVGRTSEWEGYVDSHIGGEDSEVLVGTMIENERAVDNIEEILSVPELGFAFVGPADLSMSMSGGEPLDKNPDKLQAAIDRTREACLDAEVPIGRIQNDPAAAREAVDEGYQIVRIGGDTGAIRASLSERLDAVDT</sequence>
<evidence type="ECO:0000313" key="6">
    <source>
        <dbReference type="Proteomes" id="UP000198888"/>
    </source>
</evidence>
<evidence type="ECO:0000256" key="2">
    <source>
        <dbReference type="ARBA" id="ARBA00022723"/>
    </source>
</evidence>
<keyword evidence="2" id="KW-0479">Metal-binding</keyword>
<proteinExistence type="inferred from homology"/>
<accession>A0A2H4PXT2</accession>
<comment type="similarity">
    <text evidence="1">Belongs to the HpcH/HpaI aldolase family.</text>
</comment>
<dbReference type="AlphaFoldDB" id="A0A1H6T338"/>
<gene>
    <name evidence="5" type="ORF">SAMN05444271_10620</name>
</gene>
<dbReference type="EMBL" id="FNYR01000006">
    <property type="protein sequence ID" value="SEI70202.1"/>
    <property type="molecule type" value="Genomic_DNA"/>
</dbReference>
<dbReference type="GO" id="GO:0005737">
    <property type="term" value="C:cytoplasm"/>
    <property type="evidence" value="ECO:0007669"/>
    <property type="project" value="TreeGrafter"/>
</dbReference>
<keyword evidence="6" id="KW-1185">Reference proteome</keyword>
<dbReference type="GeneID" id="35000924"/>
<dbReference type="Gene3D" id="3.20.20.60">
    <property type="entry name" value="Phosphoenolpyruvate-binding domains"/>
    <property type="match status" value="1"/>
</dbReference>
<dbReference type="Proteomes" id="UP000198888">
    <property type="component" value="Unassembled WGS sequence"/>
</dbReference>
<dbReference type="PANTHER" id="PTHR30502">
    <property type="entry name" value="2-KETO-3-DEOXY-L-RHAMNONATE ALDOLASE"/>
    <property type="match status" value="1"/>
</dbReference>
<dbReference type="KEGG" id="hae:halTADL_0089"/>
<dbReference type="SUPFAM" id="SSF51621">
    <property type="entry name" value="Phosphoenolpyruvate/pyruvate domain"/>
    <property type="match status" value="1"/>
</dbReference>
<dbReference type="GO" id="GO:0016832">
    <property type="term" value="F:aldehyde-lyase activity"/>
    <property type="evidence" value="ECO:0007669"/>
    <property type="project" value="TreeGrafter"/>
</dbReference>
<dbReference type="InterPro" id="IPR005000">
    <property type="entry name" value="Aldolase/citrate-lyase_domain"/>
</dbReference>
<dbReference type="InterPro" id="IPR015813">
    <property type="entry name" value="Pyrv/PenolPyrv_kinase-like_dom"/>
</dbReference>
<evidence type="ECO:0000313" key="5">
    <source>
        <dbReference type="EMBL" id="SEI70202.1"/>
    </source>
</evidence>
<reference evidence="5 6" key="1">
    <citation type="submission" date="2016-10" db="EMBL/GenBank/DDBJ databases">
        <authorList>
            <person name="de Groot N.N."/>
        </authorList>
    </citation>
    <scope>NUCLEOTIDE SEQUENCE [LARGE SCALE GENOMIC DNA]</scope>
    <source>
        <strain evidence="5 6">DSM 22187</strain>
    </source>
</reference>
<organism evidence="5 6">
    <name type="scientific">Halohasta litchfieldiae</name>
    <dbReference type="NCBI Taxonomy" id="1073996"/>
    <lineage>
        <taxon>Archaea</taxon>
        <taxon>Methanobacteriati</taxon>
        <taxon>Methanobacteriota</taxon>
        <taxon>Stenosarchaea group</taxon>
        <taxon>Halobacteria</taxon>
        <taxon>Halobacteriales</taxon>
        <taxon>Haloferacaceae</taxon>
        <taxon>Halohasta</taxon>
    </lineage>
</organism>
<dbReference type="Pfam" id="PF03328">
    <property type="entry name" value="HpcH_HpaI"/>
    <property type="match status" value="1"/>
</dbReference>
<dbReference type="PANTHER" id="PTHR30502:SF0">
    <property type="entry name" value="PHOSPHOENOLPYRUVATE CARBOXYLASE FAMILY PROTEIN"/>
    <property type="match status" value="1"/>
</dbReference>
<dbReference type="InterPro" id="IPR040442">
    <property type="entry name" value="Pyrv_kinase-like_dom_sf"/>
</dbReference>
<accession>A0A1H6T338</accession>
<dbReference type="RefSeq" id="WP_089671480.1">
    <property type="nucleotide sequence ID" value="NZ_CP024845.1"/>
</dbReference>